<evidence type="ECO:0000313" key="5">
    <source>
        <dbReference type="EMBL" id="TWT83303.1"/>
    </source>
</evidence>
<dbReference type="OrthoDB" id="9802016at2"/>
<dbReference type="PANTHER" id="PTHR33154">
    <property type="entry name" value="TRANSCRIPTIONAL REGULATOR, ARSR FAMILY"/>
    <property type="match status" value="1"/>
</dbReference>
<keyword evidence="1" id="KW-0805">Transcription regulation</keyword>
<dbReference type="PRINTS" id="PR00778">
    <property type="entry name" value="HTHARSR"/>
</dbReference>
<sequence length="108" mass="12080">MDRDEKAKYESRANVLKALAHPARLKLIDVLAEHDEVCVCDLTEAIGTDMSTVSRHLTQLKNAGIVQSEKQGQMVFYRLKVKCLSGLFDCIESVLHGHLKSQLKVLSD</sequence>
<protein>
    <submittedName>
        <fullName evidence="5">Putative HTH-type transcriptional regulator</fullName>
    </submittedName>
</protein>
<dbReference type="InterPro" id="IPR036390">
    <property type="entry name" value="WH_DNA-bd_sf"/>
</dbReference>
<dbReference type="GO" id="GO:0003700">
    <property type="term" value="F:DNA-binding transcription factor activity"/>
    <property type="evidence" value="ECO:0007669"/>
    <property type="project" value="InterPro"/>
</dbReference>
<keyword evidence="6" id="KW-1185">Reference proteome</keyword>
<evidence type="ECO:0000259" key="4">
    <source>
        <dbReference type="PROSITE" id="PS50987"/>
    </source>
</evidence>
<dbReference type="Gene3D" id="1.10.10.10">
    <property type="entry name" value="Winged helix-like DNA-binding domain superfamily/Winged helix DNA-binding domain"/>
    <property type="match status" value="1"/>
</dbReference>
<evidence type="ECO:0000256" key="2">
    <source>
        <dbReference type="ARBA" id="ARBA00023125"/>
    </source>
</evidence>
<dbReference type="InterPro" id="IPR036388">
    <property type="entry name" value="WH-like_DNA-bd_sf"/>
</dbReference>
<dbReference type="Pfam" id="PF01022">
    <property type="entry name" value="HTH_5"/>
    <property type="match status" value="1"/>
</dbReference>
<dbReference type="InterPro" id="IPR011991">
    <property type="entry name" value="ArsR-like_HTH"/>
</dbReference>
<dbReference type="InterPro" id="IPR051081">
    <property type="entry name" value="HTH_MetalResp_TranReg"/>
</dbReference>
<reference evidence="5 6" key="1">
    <citation type="submission" date="2019-02" db="EMBL/GenBank/DDBJ databases">
        <title>Deep-cultivation of Planctomycetes and their phenomic and genomic characterization uncovers novel biology.</title>
        <authorList>
            <person name="Wiegand S."/>
            <person name="Jogler M."/>
            <person name="Boedeker C."/>
            <person name="Pinto D."/>
            <person name="Vollmers J."/>
            <person name="Rivas-Marin E."/>
            <person name="Kohn T."/>
            <person name="Peeters S.H."/>
            <person name="Heuer A."/>
            <person name="Rast P."/>
            <person name="Oberbeckmann S."/>
            <person name="Bunk B."/>
            <person name="Jeske O."/>
            <person name="Meyerdierks A."/>
            <person name="Storesund J.E."/>
            <person name="Kallscheuer N."/>
            <person name="Luecker S."/>
            <person name="Lage O.M."/>
            <person name="Pohl T."/>
            <person name="Merkel B.J."/>
            <person name="Hornburger P."/>
            <person name="Mueller R.-W."/>
            <person name="Bruemmer F."/>
            <person name="Labrenz M."/>
            <person name="Spormann A.M."/>
            <person name="Op Den Camp H."/>
            <person name="Overmann J."/>
            <person name="Amann R."/>
            <person name="Jetten M.S.M."/>
            <person name="Mascher T."/>
            <person name="Medema M.H."/>
            <person name="Devos D.P."/>
            <person name="Kaster A.-K."/>
            <person name="Ovreas L."/>
            <person name="Rohde M."/>
            <person name="Galperin M.Y."/>
            <person name="Jogler C."/>
        </authorList>
    </citation>
    <scope>NUCLEOTIDE SEQUENCE [LARGE SCALE GENOMIC DNA]</scope>
    <source>
        <strain evidence="5 6">CA13</strain>
    </source>
</reference>
<organism evidence="5 6">
    <name type="scientific">Novipirellula herctigrandis</name>
    <dbReference type="NCBI Taxonomy" id="2527986"/>
    <lineage>
        <taxon>Bacteria</taxon>
        <taxon>Pseudomonadati</taxon>
        <taxon>Planctomycetota</taxon>
        <taxon>Planctomycetia</taxon>
        <taxon>Pirellulales</taxon>
        <taxon>Pirellulaceae</taxon>
        <taxon>Novipirellula</taxon>
    </lineage>
</organism>
<keyword evidence="2" id="KW-0238">DNA-binding</keyword>
<evidence type="ECO:0000256" key="1">
    <source>
        <dbReference type="ARBA" id="ARBA00023015"/>
    </source>
</evidence>
<dbReference type="AlphaFoldDB" id="A0A5C5Z9U5"/>
<accession>A0A5C5Z9U5</accession>
<dbReference type="CDD" id="cd00090">
    <property type="entry name" value="HTH_ARSR"/>
    <property type="match status" value="1"/>
</dbReference>
<dbReference type="PROSITE" id="PS50987">
    <property type="entry name" value="HTH_ARSR_2"/>
    <property type="match status" value="1"/>
</dbReference>
<proteinExistence type="predicted"/>
<dbReference type="NCBIfam" id="NF033788">
    <property type="entry name" value="HTH_metalloreg"/>
    <property type="match status" value="1"/>
</dbReference>
<dbReference type="EMBL" id="SJPJ01000001">
    <property type="protein sequence ID" value="TWT83303.1"/>
    <property type="molecule type" value="Genomic_DNA"/>
</dbReference>
<dbReference type="GO" id="GO:0003677">
    <property type="term" value="F:DNA binding"/>
    <property type="evidence" value="ECO:0007669"/>
    <property type="project" value="UniProtKB-KW"/>
</dbReference>
<dbReference type="Proteomes" id="UP000315010">
    <property type="component" value="Unassembled WGS sequence"/>
</dbReference>
<evidence type="ECO:0000256" key="3">
    <source>
        <dbReference type="ARBA" id="ARBA00023163"/>
    </source>
</evidence>
<keyword evidence="3" id="KW-0804">Transcription</keyword>
<dbReference type="InterPro" id="IPR001845">
    <property type="entry name" value="HTH_ArsR_DNA-bd_dom"/>
</dbReference>
<comment type="caution">
    <text evidence="5">The sequence shown here is derived from an EMBL/GenBank/DDBJ whole genome shotgun (WGS) entry which is preliminary data.</text>
</comment>
<feature type="domain" description="HTH arsR-type" evidence="4">
    <location>
        <begin position="4"/>
        <end position="108"/>
    </location>
</feature>
<name>A0A5C5Z9U5_9BACT</name>
<dbReference type="SMART" id="SM00418">
    <property type="entry name" value="HTH_ARSR"/>
    <property type="match status" value="1"/>
</dbReference>
<dbReference type="PANTHER" id="PTHR33154:SF18">
    <property type="entry name" value="ARSENICAL RESISTANCE OPERON REPRESSOR"/>
    <property type="match status" value="1"/>
</dbReference>
<dbReference type="RefSeq" id="WP_146400373.1">
    <property type="nucleotide sequence ID" value="NZ_SJPJ01000001.1"/>
</dbReference>
<evidence type="ECO:0000313" key="6">
    <source>
        <dbReference type="Proteomes" id="UP000315010"/>
    </source>
</evidence>
<gene>
    <name evidence="5" type="ORF">CA13_47680</name>
</gene>
<dbReference type="SUPFAM" id="SSF46785">
    <property type="entry name" value="Winged helix' DNA-binding domain"/>
    <property type="match status" value="1"/>
</dbReference>